<organism evidence="1 2">
    <name type="scientific">Mycetomoellerius zeteki</name>
    <dbReference type="NCBI Taxonomy" id="64791"/>
    <lineage>
        <taxon>Eukaryota</taxon>
        <taxon>Metazoa</taxon>
        <taxon>Ecdysozoa</taxon>
        <taxon>Arthropoda</taxon>
        <taxon>Hexapoda</taxon>
        <taxon>Insecta</taxon>
        <taxon>Pterygota</taxon>
        <taxon>Neoptera</taxon>
        <taxon>Endopterygota</taxon>
        <taxon>Hymenoptera</taxon>
        <taxon>Apocrita</taxon>
        <taxon>Aculeata</taxon>
        <taxon>Formicoidea</taxon>
        <taxon>Formicidae</taxon>
        <taxon>Myrmicinae</taxon>
        <taxon>Mycetomoellerius</taxon>
    </lineage>
</organism>
<dbReference type="EMBL" id="KQ982940">
    <property type="protein sequence ID" value="KYQ49082.1"/>
    <property type="molecule type" value="Genomic_DNA"/>
</dbReference>
<keyword evidence="2" id="KW-1185">Reference proteome</keyword>
<dbReference type="AlphaFoldDB" id="A0A151WMG4"/>
<protein>
    <submittedName>
        <fullName evidence="1">Uncharacterized protein</fullName>
    </submittedName>
</protein>
<dbReference type="STRING" id="64791.A0A151WMG4"/>
<evidence type="ECO:0000313" key="2">
    <source>
        <dbReference type="Proteomes" id="UP000075809"/>
    </source>
</evidence>
<feature type="non-terminal residue" evidence="1">
    <location>
        <position position="1"/>
    </location>
</feature>
<sequence>QYGTIQDRRHDLLGPFVSVTTKENIEKIYFEQNPNASIRKAAQRILKHFLKMHPYKITTYQLLIERARTKHVEFCKTINVMFEDGELDEKLIIFTGRAHFWLNGVLSI</sequence>
<proteinExistence type="predicted"/>
<evidence type="ECO:0000313" key="1">
    <source>
        <dbReference type="EMBL" id="KYQ49082.1"/>
    </source>
</evidence>
<accession>A0A151WMG4</accession>
<dbReference type="Proteomes" id="UP000075809">
    <property type="component" value="Unassembled WGS sequence"/>
</dbReference>
<gene>
    <name evidence="1" type="ORF">ALC60_11852</name>
</gene>
<reference evidence="1 2" key="1">
    <citation type="submission" date="2015-09" db="EMBL/GenBank/DDBJ databases">
        <title>Trachymyrmex zeteki WGS genome.</title>
        <authorList>
            <person name="Nygaard S."/>
            <person name="Hu H."/>
            <person name="Boomsma J."/>
            <person name="Zhang G."/>
        </authorList>
    </citation>
    <scope>NUCLEOTIDE SEQUENCE [LARGE SCALE GENOMIC DNA]</scope>
    <source>
        <strain evidence="1">Tzet28-1</strain>
        <tissue evidence="1">Whole body</tissue>
    </source>
</reference>
<name>A0A151WMG4_9HYME</name>